<evidence type="ECO:0000313" key="3">
    <source>
        <dbReference type="Proteomes" id="UP000027644"/>
    </source>
</evidence>
<dbReference type="CDD" id="cd06150">
    <property type="entry name" value="YjgF_YER057c_UK114_like_2"/>
    <property type="match status" value="1"/>
</dbReference>
<dbReference type="PANTHER" id="PTHR47328">
    <property type="match status" value="1"/>
</dbReference>
<accession>A0A074W2C7</accession>
<comment type="caution">
    <text evidence="2">The sequence shown here is derived from an EMBL/GenBank/DDBJ whole genome shotgun (WGS) entry which is preliminary data.</text>
</comment>
<evidence type="ECO:0000256" key="1">
    <source>
        <dbReference type="ARBA" id="ARBA00010552"/>
    </source>
</evidence>
<reference evidence="2 3" key="1">
    <citation type="journal article" date="2014" name="PLoS Genet.">
        <title>Hidden diversity in honey bee gut symbionts detected by single-cell genomics.</title>
        <authorList>
            <person name="Engel P."/>
            <person name="Stepanauskas R."/>
            <person name="Moran N."/>
        </authorList>
    </citation>
    <scope>NUCLEOTIDE SEQUENCE [LARGE SCALE GENOMIC DNA]</scope>
    <source>
        <strain evidence="2 3">SCGC AB-598-J21</strain>
    </source>
</reference>
<dbReference type="Gene3D" id="3.30.1330.40">
    <property type="entry name" value="RutC-like"/>
    <property type="match status" value="1"/>
</dbReference>
<gene>
    <name evidence="2" type="ORF">SASC598J21_006100</name>
</gene>
<dbReference type="InterPro" id="IPR035959">
    <property type="entry name" value="RutC-like_sf"/>
</dbReference>
<dbReference type="SUPFAM" id="SSF55298">
    <property type="entry name" value="YjgF-like"/>
    <property type="match status" value="1"/>
</dbReference>
<dbReference type="PANTHER" id="PTHR47328:SF1">
    <property type="entry name" value="RUTC FAMILY PROTEIN YOAB"/>
    <property type="match status" value="1"/>
</dbReference>
<protein>
    <submittedName>
        <fullName evidence="2">Putative translation initiation inhibitor, yjgF family</fullName>
    </submittedName>
</protein>
<dbReference type="Proteomes" id="UP000027644">
    <property type="component" value="Unassembled WGS sequence"/>
</dbReference>
<dbReference type="AlphaFoldDB" id="A0A074W2C7"/>
<dbReference type="PROSITE" id="PS01094">
    <property type="entry name" value="UPF0076"/>
    <property type="match status" value="1"/>
</dbReference>
<evidence type="ECO:0000313" key="2">
    <source>
        <dbReference type="EMBL" id="KEQ01614.1"/>
    </source>
</evidence>
<dbReference type="InterPro" id="IPR006175">
    <property type="entry name" value="YjgF/YER057c/UK114"/>
</dbReference>
<name>A0A074W2C7_9NEIS</name>
<sequence>MSIKFYESGNRLAEATIVNGLIFLAGQVPTNEDADITAQTANVLAQIDTILEACGSDKQHICEAVIYLSNMQEYEGMNQAWDNWVTPGRAPARACIQAALANPDWKVEIKLTAVQKEIL</sequence>
<proteinExistence type="inferred from homology"/>
<dbReference type="InterPro" id="IPR019897">
    <property type="entry name" value="RidA_CS"/>
</dbReference>
<organism evidence="2 3">
    <name type="scientific">Snodgrassella alvi SCGC AB-598-J21</name>
    <dbReference type="NCBI Taxonomy" id="1385367"/>
    <lineage>
        <taxon>Bacteria</taxon>
        <taxon>Pseudomonadati</taxon>
        <taxon>Pseudomonadota</taxon>
        <taxon>Betaproteobacteria</taxon>
        <taxon>Neisseriales</taxon>
        <taxon>Neisseriaceae</taxon>
        <taxon>Snodgrassella</taxon>
    </lineage>
</organism>
<dbReference type="EMBL" id="AVQL01000384">
    <property type="protein sequence ID" value="KEQ01614.1"/>
    <property type="molecule type" value="Genomic_DNA"/>
</dbReference>
<comment type="similarity">
    <text evidence="1">Belongs to the RutC family.</text>
</comment>
<dbReference type="InterPro" id="IPR035709">
    <property type="entry name" value="YoaB-like"/>
</dbReference>
<dbReference type="Pfam" id="PF01042">
    <property type="entry name" value="Ribonuc_L-PSP"/>
    <property type="match status" value="1"/>
</dbReference>